<comment type="caution">
    <text evidence="1">The sequence shown here is derived from an EMBL/GenBank/DDBJ whole genome shotgun (WGS) entry which is preliminary data.</text>
</comment>
<dbReference type="Proteomes" id="UP000004473">
    <property type="component" value="Unassembled WGS sequence"/>
</dbReference>
<evidence type="ECO:0000313" key="2">
    <source>
        <dbReference type="Proteomes" id="UP000004473"/>
    </source>
</evidence>
<dbReference type="AlphaFoldDB" id="I2NKP9"/>
<protein>
    <submittedName>
        <fullName evidence="1">Uncharacterized protein</fullName>
    </submittedName>
</protein>
<proteinExistence type="predicted"/>
<gene>
    <name evidence="1" type="ORF">HMPREF1051_1519</name>
</gene>
<name>I2NKP9_NEISI</name>
<organism evidence="1 2">
    <name type="scientific">Neisseria sicca VK64</name>
    <dbReference type="NCBI Taxonomy" id="1095748"/>
    <lineage>
        <taxon>Bacteria</taxon>
        <taxon>Pseudomonadati</taxon>
        <taxon>Pseudomonadota</taxon>
        <taxon>Betaproteobacteria</taxon>
        <taxon>Neisseriales</taxon>
        <taxon>Neisseriaceae</taxon>
        <taxon>Neisseria</taxon>
    </lineage>
</organism>
<accession>I2NKP9</accession>
<evidence type="ECO:0000313" key="1">
    <source>
        <dbReference type="EMBL" id="EIG26410.1"/>
    </source>
</evidence>
<dbReference type="EMBL" id="AJMT01000163">
    <property type="protein sequence ID" value="EIG26410.1"/>
    <property type="molecule type" value="Genomic_DNA"/>
</dbReference>
<dbReference type="PATRIC" id="fig|1095748.3.peg.2030"/>
<sequence length="37" mass="4195">MVFEAKILQAAFARILRLKDGGFQSKYGCFLTVIPFD</sequence>
<reference evidence="1 2" key="1">
    <citation type="submission" date="2012-04" db="EMBL/GenBank/DDBJ databases">
        <authorList>
            <person name="Harkins D.M."/>
            <person name="Madupu R."/>
            <person name="Durkin A.S."/>
            <person name="Torralba M."/>
            <person name="Methe B."/>
            <person name="Sutton G.G."/>
            <person name="Nelson K.E."/>
        </authorList>
    </citation>
    <scope>NUCLEOTIDE SEQUENCE [LARGE SCALE GENOMIC DNA]</scope>
    <source>
        <strain evidence="1 2">VK64</strain>
    </source>
</reference>